<sequence>MATSPISNIPYDILREIFIFCQCTPPPPSSLLAYRPVYSNSIIPIIILTHVCSFWRTVALSIPTLWTELRMYIPVNYSAGSLQIHRKDIDFFKWWKRNQGSSIPPALTIDIHNDMYPPFDVGRPFVRWERYIPFMMKYVSKAQYLDLHPYLWTELRSRSIVCPNLETIRLSPSEEGKMFGMESSVLGFMFFDAQAVLSRIPPPSKLRYLQAEKGHLSLLDNIIDPVCWSTSTHLSIRSVSMTLSFWYALLRAVSGLQWACFDIDSMDADLDKTSLDIYISLNYLYNLTIECRDNKCDITTLFEGVSLPALHVLSLVFRCAAWRSHTIAPQIHTLLLSMPSITTLSLGPGFMGFGSKKYDREPLCTADPLCMYAPNLRHLEMVAFTYPRLIPKSSRGNAVLCLPADKLKRLVELIFDHENRWLAPTGPACPIHTITIVCAALDSIPMDELDAIRDMVKRDAQNIDLRFVSKSVGELASDVCEKRVH</sequence>
<keyword evidence="2" id="KW-1185">Reference proteome</keyword>
<evidence type="ECO:0008006" key="3">
    <source>
        <dbReference type="Google" id="ProtNLM"/>
    </source>
</evidence>
<dbReference type="OrthoDB" id="3065285at2759"/>
<organism evidence="1 2">
    <name type="scientific">Pholiota conissans</name>
    <dbReference type="NCBI Taxonomy" id="109636"/>
    <lineage>
        <taxon>Eukaryota</taxon>
        <taxon>Fungi</taxon>
        <taxon>Dikarya</taxon>
        <taxon>Basidiomycota</taxon>
        <taxon>Agaricomycotina</taxon>
        <taxon>Agaricomycetes</taxon>
        <taxon>Agaricomycetidae</taxon>
        <taxon>Agaricales</taxon>
        <taxon>Agaricineae</taxon>
        <taxon>Strophariaceae</taxon>
        <taxon>Pholiota</taxon>
    </lineage>
</organism>
<evidence type="ECO:0000313" key="1">
    <source>
        <dbReference type="EMBL" id="KAF9473513.1"/>
    </source>
</evidence>
<gene>
    <name evidence="1" type="ORF">BDN70DRAFT_964893</name>
</gene>
<comment type="caution">
    <text evidence="1">The sequence shown here is derived from an EMBL/GenBank/DDBJ whole genome shotgun (WGS) entry which is preliminary data.</text>
</comment>
<dbReference type="AlphaFoldDB" id="A0A9P6CVE8"/>
<dbReference type="Proteomes" id="UP000807469">
    <property type="component" value="Unassembled WGS sequence"/>
</dbReference>
<name>A0A9P6CVE8_9AGAR</name>
<dbReference type="EMBL" id="MU155437">
    <property type="protein sequence ID" value="KAF9473513.1"/>
    <property type="molecule type" value="Genomic_DNA"/>
</dbReference>
<protein>
    <recommendedName>
        <fullName evidence="3">F-box domain-containing protein</fullName>
    </recommendedName>
</protein>
<reference evidence="1" key="1">
    <citation type="submission" date="2020-11" db="EMBL/GenBank/DDBJ databases">
        <authorList>
            <consortium name="DOE Joint Genome Institute"/>
            <person name="Ahrendt S."/>
            <person name="Riley R."/>
            <person name="Andreopoulos W."/>
            <person name="Labutti K."/>
            <person name="Pangilinan J."/>
            <person name="Ruiz-Duenas F.J."/>
            <person name="Barrasa J.M."/>
            <person name="Sanchez-Garcia M."/>
            <person name="Camarero S."/>
            <person name="Miyauchi S."/>
            <person name="Serrano A."/>
            <person name="Linde D."/>
            <person name="Babiker R."/>
            <person name="Drula E."/>
            <person name="Ayuso-Fernandez I."/>
            <person name="Pacheco R."/>
            <person name="Padilla G."/>
            <person name="Ferreira P."/>
            <person name="Barriuso J."/>
            <person name="Kellner H."/>
            <person name="Castanera R."/>
            <person name="Alfaro M."/>
            <person name="Ramirez L."/>
            <person name="Pisabarro A.G."/>
            <person name="Kuo A."/>
            <person name="Tritt A."/>
            <person name="Lipzen A."/>
            <person name="He G."/>
            <person name="Yan M."/>
            <person name="Ng V."/>
            <person name="Cullen D."/>
            <person name="Martin F."/>
            <person name="Rosso M.-N."/>
            <person name="Henrissat B."/>
            <person name="Hibbett D."/>
            <person name="Martinez A.T."/>
            <person name="Grigoriev I.V."/>
        </authorList>
    </citation>
    <scope>NUCLEOTIDE SEQUENCE</scope>
    <source>
        <strain evidence="1">CIRM-BRFM 674</strain>
    </source>
</reference>
<accession>A0A9P6CVE8</accession>
<proteinExistence type="predicted"/>
<evidence type="ECO:0000313" key="2">
    <source>
        <dbReference type="Proteomes" id="UP000807469"/>
    </source>
</evidence>